<name>Q1SKT6_MEDTR</name>
<evidence type="ECO:0000313" key="2">
    <source>
        <dbReference type="EMBL" id="ABE91863.1"/>
    </source>
</evidence>
<feature type="region of interest" description="Disordered" evidence="1">
    <location>
        <begin position="27"/>
        <end position="50"/>
    </location>
</feature>
<protein>
    <submittedName>
        <fullName evidence="2">Uncharacterized protein</fullName>
    </submittedName>
</protein>
<dbReference type="EMBL" id="AC140551">
    <property type="protein sequence ID" value="ABE91863.1"/>
    <property type="molecule type" value="Genomic_DNA"/>
</dbReference>
<reference evidence="2" key="1">
    <citation type="submission" date="2006-03" db="EMBL/GenBank/DDBJ databases">
        <authorList>
            <person name="Shaull S."/>
            <person name="Lin S."/>
            <person name="Dixon R."/>
            <person name="May G."/>
            <person name="Sumner L."/>
            <person name="Gonzales B."/>
            <person name="Cook D."/>
            <person name="Kim D."/>
            <person name="Roe B.A."/>
        </authorList>
    </citation>
    <scope>NUCLEOTIDE SEQUENCE</scope>
</reference>
<gene>
    <name evidence="2" type="ORF">MtrDRAFT_AC140551g41v2</name>
</gene>
<sequence>MDVTSHDMVSAGPALGIGHECDGLGPMPGLFGSTDEMGFNGEKGKGGEIF</sequence>
<accession>Q1SKT6</accession>
<organism evidence="2">
    <name type="scientific">Medicago truncatula</name>
    <name type="common">Barrel medic</name>
    <name type="synonym">Medicago tribuloides</name>
    <dbReference type="NCBI Taxonomy" id="3880"/>
    <lineage>
        <taxon>Eukaryota</taxon>
        <taxon>Viridiplantae</taxon>
        <taxon>Streptophyta</taxon>
        <taxon>Embryophyta</taxon>
        <taxon>Tracheophyta</taxon>
        <taxon>Spermatophyta</taxon>
        <taxon>Magnoliopsida</taxon>
        <taxon>eudicotyledons</taxon>
        <taxon>Gunneridae</taxon>
        <taxon>Pentapetalae</taxon>
        <taxon>rosids</taxon>
        <taxon>fabids</taxon>
        <taxon>Fabales</taxon>
        <taxon>Fabaceae</taxon>
        <taxon>Papilionoideae</taxon>
        <taxon>50 kb inversion clade</taxon>
        <taxon>NPAAA clade</taxon>
        <taxon>Hologalegina</taxon>
        <taxon>IRL clade</taxon>
        <taxon>Trifolieae</taxon>
        <taxon>Medicago</taxon>
    </lineage>
</organism>
<evidence type="ECO:0000256" key="1">
    <source>
        <dbReference type="SAM" id="MobiDB-lite"/>
    </source>
</evidence>
<reference evidence="2" key="2">
    <citation type="submission" date="2007-04" db="EMBL/GenBank/DDBJ databases">
        <authorList>
            <consortium name="The International Medicago Genome Annotation Group"/>
        </authorList>
    </citation>
    <scope>NUCLEOTIDE SEQUENCE</scope>
</reference>
<dbReference type="AlphaFoldDB" id="Q1SKT6"/>
<proteinExistence type="predicted"/>